<dbReference type="AlphaFoldDB" id="A0A7R9U218"/>
<reference evidence="3" key="1">
    <citation type="submission" date="2021-01" db="EMBL/GenBank/DDBJ databases">
        <authorList>
            <person name="Corre E."/>
            <person name="Pelletier E."/>
            <person name="Niang G."/>
            <person name="Scheremetjew M."/>
            <person name="Finn R."/>
            <person name="Kale V."/>
            <person name="Holt S."/>
            <person name="Cochrane G."/>
            <person name="Meng A."/>
            <person name="Brown T."/>
            <person name="Cohen L."/>
        </authorList>
    </citation>
    <scope>NUCLEOTIDE SEQUENCE</scope>
    <source>
        <strain evidence="3">CCMP2078</strain>
    </source>
</reference>
<gene>
    <name evidence="3" type="ORF">PPYR1160_LOCUS977</name>
</gene>
<evidence type="ECO:0000256" key="1">
    <source>
        <dbReference type="SAM" id="Coils"/>
    </source>
</evidence>
<evidence type="ECO:0000259" key="2">
    <source>
        <dbReference type="Pfam" id="PF02374"/>
    </source>
</evidence>
<sequence length="737" mass="79509">MDPAGAGGQQQLVFLGGKGGVGKTSTAAALGVTMADRGLSTLVLSTDPAHSLGDALGQDVGGGDAVLVQGTTNLYALEVDGERAVREFQEALEALDAKKIAVTLGLPEDVVAKLGLEDLAGVLNTTPPGLDELVSLAAVIDLAADAKYDRVVVDTAPTGHTLRLLSLPEFLDNLLTKLLDLRSRLEKIADRLRVLLTLVNGLAEGEEKLKASINTATEQLKAWQKKIDQVDEVLHDPSRTQFVIVSIATELATAETMRLARDLRSDGIRSDYIVMNRIIEGDDSGNPTTMSTEQYLGNLGKSQARILDTMRSRLQGVDFTVVPYFDTETRGVFGLNFVGQQAFAGSQWDDIKDSSGRFILVGGKGGVGKTTVSSSLAVMLANMGNNVAVVSTDPAHSLADALDIVESAPAGKRKPLSSSLGMNWSGGSTKAGKPIRVNTEALGGSGSLYAIEIDTEESIEEFRRVVREVGENVGADELLGQLGIGEFADLLDNAPPGTDELIALAKVFALLPTTRDADDPSTEDKIPVDANGQPLPKFDYVVVDTAPTGHTLRLLAYPEFLDNLFERILRIRDKLKMAKPLLSMLGIGSKINVKSGDVDQEKVDRLKKFQQQMRDLQATLQQPDKAEFVMVSIATSVCMEETVRLKQALGQKGIRVDHLVVNQYMGDLKLDQDAYMKRVIQGQKTALDKINNFDVDSMGFKVLQVPYFDQELYGIYGLRALGQELLQKIEKADVQAE</sequence>
<accession>A0A7R9U218</accession>
<organism evidence="3">
    <name type="scientific">Pinguiococcus pyrenoidosus</name>
    <dbReference type="NCBI Taxonomy" id="172671"/>
    <lineage>
        <taxon>Eukaryota</taxon>
        <taxon>Sar</taxon>
        <taxon>Stramenopiles</taxon>
        <taxon>Ochrophyta</taxon>
        <taxon>Pinguiophyceae</taxon>
        <taxon>Pinguiochrysidales</taxon>
        <taxon>Pinguiochrysidaceae</taxon>
        <taxon>Pinguiococcus</taxon>
    </lineage>
</organism>
<dbReference type="InterPro" id="IPR025723">
    <property type="entry name" value="ArsA/GET3_ATPase-like"/>
</dbReference>
<dbReference type="GO" id="GO:0071816">
    <property type="term" value="P:tail-anchored membrane protein insertion into ER membrane"/>
    <property type="evidence" value="ECO:0007669"/>
    <property type="project" value="TreeGrafter"/>
</dbReference>
<dbReference type="GO" id="GO:0043529">
    <property type="term" value="C:GET complex"/>
    <property type="evidence" value="ECO:0007669"/>
    <property type="project" value="TreeGrafter"/>
</dbReference>
<feature type="domain" description="ArsA/GET3 Anion-transporting ATPase-like" evidence="2">
    <location>
        <begin position="357"/>
        <end position="726"/>
    </location>
</feature>
<keyword evidence="1" id="KW-0175">Coiled coil</keyword>
<feature type="coiled-coil region" evidence="1">
    <location>
        <begin position="171"/>
        <end position="233"/>
    </location>
</feature>
<dbReference type="Gene3D" id="3.40.50.300">
    <property type="entry name" value="P-loop containing nucleotide triphosphate hydrolases"/>
    <property type="match status" value="2"/>
</dbReference>
<dbReference type="InterPro" id="IPR027417">
    <property type="entry name" value="P-loop_NTPase"/>
</dbReference>
<dbReference type="PANTHER" id="PTHR10803">
    <property type="entry name" value="ARSENICAL PUMP-DRIVING ATPASE ARSENITE-TRANSLOCATING ATPASE"/>
    <property type="match status" value="1"/>
</dbReference>
<dbReference type="GO" id="GO:0016887">
    <property type="term" value="F:ATP hydrolysis activity"/>
    <property type="evidence" value="ECO:0007669"/>
    <property type="project" value="InterPro"/>
</dbReference>
<dbReference type="GO" id="GO:0005524">
    <property type="term" value="F:ATP binding"/>
    <property type="evidence" value="ECO:0007669"/>
    <property type="project" value="InterPro"/>
</dbReference>
<dbReference type="CDD" id="cd02035">
    <property type="entry name" value="ArsA"/>
    <property type="match status" value="2"/>
</dbReference>
<dbReference type="InterPro" id="IPR016300">
    <property type="entry name" value="ATPase_ArsA/GET3"/>
</dbReference>
<protein>
    <recommendedName>
        <fullName evidence="2">ArsA/GET3 Anion-transporting ATPase-like domain-containing protein</fullName>
    </recommendedName>
</protein>
<dbReference type="Pfam" id="PF02374">
    <property type="entry name" value="ArsA_ATPase"/>
    <property type="match status" value="2"/>
</dbReference>
<dbReference type="NCBIfam" id="TIGR00345">
    <property type="entry name" value="GET3_arsA_TRC40"/>
    <property type="match status" value="1"/>
</dbReference>
<dbReference type="PANTHER" id="PTHR10803:SF0">
    <property type="entry name" value="ATPASE GET3B"/>
    <property type="match status" value="1"/>
</dbReference>
<feature type="domain" description="ArsA/GET3 Anion-transporting ATPase-like" evidence="2">
    <location>
        <begin position="11"/>
        <end position="339"/>
    </location>
</feature>
<name>A0A7R9U218_9STRA</name>
<evidence type="ECO:0000313" key="3">
    <source>
        <dbReference type="EMBL" id="CAD8251486.1"/>
    </source>
</evidence>
<proteinExistence type="predicted"/>
<dbReference type="SUPFAM" id="SSF52540">
    <property type="entry name" value="P-loop containing nucleoside triphosphate hydrolases"/>
    <property type="match status" value="2"/>
</dbReference>
<dbReference type="EMBL" id="HBEA01001326">
    <property type="protein sequence ID" value="CAD8251486.1"/>
    <property type="molecule type" value="Transcribed_RNA"/>
</dbReference>